<accession>A0A484IAZ5</accession>
<organism evidence="1 2">
    <name type="scientific">Candidatus Nitrosocosmicus franklandianus</name>
    <dbReference type="NCBI Taxonomy" id="1798806"/>
    <lineage>
        <taxon>Archaea</taxon>
        <taxon>Nitrososphaerota</taxon>
        <taxon>Nitrososphaeria</taxon>
        <taxon>Nitrososphaerales</taxon>
        <taxon>Nitrososphaeraceae</taxon>
        <taxon>Candidatus Nitrosocosmicus</taxon>
    </lineage>
</organism>
<dbReference type="AlphaFoldDB" id="A0A484IAZ5"/>
<evidence type="ECO:0000313" key="1">
    <source>
        <dbReference type="EMBL" id="VFJ13387.1"/>
    </source>
</evidence>
<protein>
    <submittedName>
        <fullName evidence="1">Uncharacterized protein</fullName>
    </submittedName>
</protein>
<dbReference type="EMBL" id="LR216287">
    <property type="protein sequence ID" value="VFJ13387.1"/>
    <property type="molecule type" value="Genomic_DNA"/>
</dbReference>
<reference evidence="1 2" key="1">
    <citation type="submission" date="2019-02" db="EMBL/GenBank/DDBJ databases">
        <authorList>
            <person name="Lehtovirta-Morley E L."/>
        </authorList>
    </citation>
    <scope>NUCLEOTIDE SEQUENCE [LARGE SCALE GENOMIC DNA]</scope>
    <source>
        <strain evidence="1">NFRAN1</strain>
    </source>
</reference>
<keyword evidence="2" id="KW-1185">Reference proteome</keyword>
<dbReference type="Proteomes" id="UP000294299">
    <property type="component" value="Chromosome NFRAN"/>
</dbReference>
<dbReference type="KEGG" id="nfn:NFRAN_1065"/>
<sequence>MPFSKKILFIQKRDTEPTTDKDELSLNTVIATSLLSHSSFGNNIVLCFYT</sequence>
<gene>
    <name evidence="1" type="ORF">NFRAN_1065</name>
</gene>
<proteinExistence type="predicted"/>
<evidence type="ECO:0000313" key="2">
    <source>
        <dbReference type="Proteomes" id="UP000294299"/>
    </source>
</evidence>
<name>A0A484IAZ5_9ARCH</name>